<dbReference type="EMBL" id="CAMXCT030000690">
    <property type="protein sequence ID" value="CAL4769493.1"/>
    <property type="molecule type" value="Genomic_DNA"/>
</dbReference>
<name>A0A9P1C1L9_9DINO</name>
<dbReference type="EMBL" id="CAMXCT020000690">
    <property type="protein sequence ID" value="CAL1135556.1"/>
    <property type="molecule type" value="Genomic_DNA"/>
</dbReference>
<reference evidence="2" key="2">
    <citation type="submission" date="2024-04" db="EMBL/GenBank/DDBJ databases">
        <authorList>
            <person name="Chen Y."/>
            <person name="Shah S."/>
            <person name="Dougan E. K."/>
            <person name="Thang M."/>
            <person name="Chan C."/>
        </authorList>
    </citation>
    <scope>NUCLEOTIDE SEQUENCE [LARGE SCALE GENOMIC DNA]</scope>
</reference>
<keyword evidence="3" id="KW-1185">Reference proteome</keyword>
<reference evidence="1" key="1">
    <citation type="submission" date="2022-10" db="EMBL/GenBank/DDBJ databases">
        <authorList>
            <person name="Chen Y."/>
            <person name="Dougan E. K."/>
            <person name="Chan C."/>
            <person name="Rhodes N."/>
            <person name="Thang M."/>
        </authorList>
    </citation>
    <scope>NUCLEOTIDE SEQUENCE</scope>
</reference>
<proteinExistence type="predicted"/>
<protein>
    <submittedName>
        <fullName evidence="1">Uncharacterized protein</fullName>
    </submittedName>
</protein>
<evidence type="ECO:0000313" key="2">
    <source>
        <dbReference type="EMBL" id="CAL1135556.1"/>
    </source>
</evidence>
<sequence>MTFAVDFLRCLPAEQWQMAVQAPEIDLMTYTSAIQAMFRAEQWRAAFKTFSEIQRDLGVN</sequence>
<dbReference type="EMBL" id="CAMXCT010000690">
    <property type="protein sequence ID" value="CAI3982181.1"/>
    <property type="molecule type" value="Genomic_DNA"/>
</dbReference>
<dbReference type="AlphaFoldDB" id="A0A9P1C1L9"/>
<gene>
    <name evidence="1" type="ORF">C1SCF055_LOCUS9906</name>
</gene>
<evidence type="ECO:0000313" key="3">
    <source>
        <dbReference type="Proteomes" id="UP001152797"/>
    </source>
</evidence>
<accession>A0A9P1C1L9</accession>
<comment type="caution">
    <text evidence="1">The sequence shown here is derived from an EMBL/GenBank/DDBJ whole genome shotgun (WGS) entry which is preliminary data.</text>
</comment>
<organism evidence="1">
    <name type="scientific">Cladocopium goreaui</name>
    <dbReference type="NCBI Taxonomy" id="2562237"/>
    <lineage>
        <taxon>Eukaryota</taxon>
        <taxon>Sar</taxon>
        <taxon>Alveolata</taxon>
        <taxon>Dinophyceae</taxon>
        <taxon>Suessiales</taxon>
        <taxon>Symbiodiniaceae</taxon>
        <taxon>Cladocopium</taxon>
    </lineage>
</organism>
<evidence type="ECO:0000313" key="1">
    <source>
        <dbReference type="EMBL" id="CAI3982181.1"/>
    </source>
</evidence>
<dbReference type="Proteomes" id="UP001152797">
    <property type="component" value="Unassembled WGS sequence"/>
</dbReference>